<feature type="transmembrane region" description="Helical" evidence="2">
    <location>
        <begin position="30"/>
        <end position="51"/>
    </location>
</feature>
<keyword evidence="2" id="KW-0812">Transmembrane</keyword>
<comment type="caution">
    <text evidence="3">The sequence shown here is derived from an EMBL/GenBank/DDBJ whole genome shotgun (WGS) entry which is preliminary data.</text>
</comment>
<feature type="region of interest" description="Disordered" evidence="1">
    <location>
        <begin position="107"/>
        <end position="154"/>
    </location>
</feature>
<evidence type="ECO:0000313" key="4">
    <source>
        <dbReference type="Proteomes" id="UP001208570"/>
    </source>
</evidence>
<gene>
    <name evidence="3" type="ORF">LSH36_293g02001</name>
</gene>
<keyword evidence="2" id="KW-0472">Membrane</keyword>
<accession>A0AAD9JI03</accession>
<reference evidence="3" key="1">
    <citation type="journal article" date="2023" name="Mol. Biol. Evol.">
        <title>Third-Generation Sequencing Reveals the Adaptive Role of the Epigenome in Three Deep-Sea Polychaetes.</title>
        <authorList>
            <person name="Perez M."/>
            <person name="Aroh O."/>
            <person name="Sun Y."/>
            <person name="Lan Y."/>
            <person name="Juniper S.K."/>
            <person name="Young C.R."/>
            <person name="Angers B."/>
            <person name="Qian P.Y."/>
        </authorList>
    </citation>
    <scope>NUCLEOTIDE SEQUENCE</scope>
    <source>
        <strain evidence="3">P08H-3</strain>
    </source>
</reference>
<evidence type="ECO:0000256" key="2">
    <source>
        <dbReference type="SAM" id="Phobius"/>
    </source>
</evidence>
<evidence type="ECO:0000256" key="1">
    <source>
        <dbReference type="SAM" id="MobiDB-lite"/>
    </source>
</evidence>
<feature type="compositionally biased region" description="Polar residues" evidence="1">
    <location>
        <begin position="139"/>
        <end position="151"/>
    </location>
</feature>
<dbReference type="EMBL" id="JAODUP010000293">
    <property type="protein sequence ID" value="KAK2153544.1"/>
    <property type="molecule type" value="Genomic_DNA"/>
</dbReference>
<dbReference type="AlphaFoldDB" id="A0AAD9JI03"/>
<dbReference type="Proteomes" id="UP001208570">
    <property type="component" value="Unassembled WGS sequence"/>
</dbReference>
<sequence length="217" mass="24034">MVAVGGSHLILLPFSLRTPGDETGAAVKHAGLGTGAVIGIIIVVFLIFLIIVDVSCYFMNGCGVLMCICVNLCGKPQPISKEKAMEEGESKEVLKQPVEEAIVAQEQDVVEEEPEKEDKNEETPQSPPIKPEEDKRSLRSQNRKSTLSQGNERWADVVQELERELRQVALWDNQQEQQEEDEVEADEKTPLNEDAKVTETGDKEEPAVKQETEPPQA</sequence>
<feature type="region of interest" description="Disordered" evidence="1">
    <location>
        <begin position="171"/>
        <end position="217"/>
    </location>
</feature>
<proteinExistence type="predicted"/>
<name>A0AAD9JI03_9ANNE</name>
<keyword evidence="4" id="KW-1185">Reference proteome</keyword>
<keyword evidence="2" id="KW-1133">Transmembrane helix</keyword>
<organism evidence="3 4">
    <name type="scientific">Paralvinella palmiformis</name>
    <dbReference type="NCBI Taxonomy" id="53620"/>
    <lineage>
        <taxon>Eukaryota</taxon>
        <taxon>Metazoa</taxon>
        <taxon>Spiralia</taxon>
        <taxon>Lophotrochozoa</taxon>
        <taxon>Annelida</taxon>
        <taxon>Polychaeta</taxon>
        <taxon>Sedentaria</taxon>
        <taxon>Canalipalpata</taxon>
        <taxon>Terebellida</taxon>
        <taxon>Terebelliformia</taxon>
        <taxon>Alvinellidae</taxon>
        <taxon>Paralvinella</taxon>
    </lineage>
</organism>
<feature type="compositionally biased region" description="Basic and acidic residues" evidence="1">
    <location>
        <begin position="186"/>
        <end position="217"/>
    </location>
</feature>
<protein>
    <submittedName>
        <fullName evidence="3">Uncharacterized protein</fullName>
    </submittedName>
</protein>
<evidence type="ECO:0000313" key="3">
    <source>
        <dbReference type="EMBL" id="KAK2153544.1"/>
    </source>
</evidence>